<keyword evidence="1" id="KW-0812">Transmembrane</keyword>
<protein>
    <submittedName>
        <fullName evidence="2">Uncharacterized protein</fullName>
    </submittedName>
</protein>
<dbReference type="EMBL" id="LIAE01009606">
    <property type="protein sequence ID" value="PAV69067.1"/>
    <property type="molecule type" value="Genomic_DNA"/>
</dbReference>
<dbReference type="Proteomes" id="UP000218231">
    <property type="component" value="Unassembled WGS sequence"/>
</dbReference>
<accession>A0A2A2K506</accession>
<keyword evidence="1" id="KW-0472">Membrane</keyword>
<evidence type="ECO:0000256" key="1">
    <source>
        <dbReference type="SAM" id="Phobius"/>
    </source>
</evidence>
<proteinExistence type="predicted"/>
<comment type="caution">
    <text evidence="2">The sequence shown here is derived from an EMBL/GenBank/DDBJ whole genome shotgun (WGS) entry which is preliminary data.</text>
</comment>
<evidence type="ECO:0000313" key="3">
    <source>
        <dbReference type="Proteomes" id="UP000218231"/>
    </source>
</evidence>
<gene>
    <name evidence="2" type="ORF">WR25_21941</name>
</gene>
<evidence type="ECO:0000313" key="2">
    <source>
        <dbReference type="EMBL" id="PAV69067.1"/>
    </source>
</evidence>
<keyword evidence="3" id="KW-1185">Reference proteome</keyword>
<sequence length="151" mass="15779">MCNAIAYAVRRQARGHAHLIGIRHEANPCYLEKPPEEEAQQGSFYTLAIKMLVVVCAILVFARHPAIACLGGGGGGVRKEINLRSFANIITSAQLIIISVILLFTTVHPTLACIGGGGGAIFLPSLTGGGCCNMGGTLSAIFLTSLLSLTE</sequence>
<keyword evidence="1" id="KW-1133">Transmembrane helix</keyword>
<feature type="transmembrane region" description="Helical" evidence="1">
    <location>
        <begin position="83"/>
        <end position="104"/>
    </location>
</feature>
<name>A0A2A2K506_9BILA</name>
<dbReference type="AlphaFoldDB" id="A0A2A2K506"/>
<organism evidence="2 3">
    <name type="scientific">Diploscapter pachys</name>
    <dbReference type="NCBI Taxonomy" id="2018661"/>
    <lineage>
        <taxon>Eukaryota</taxon>
        <taxon>Metazoa</taxon>
        <taxon>Ecdysozoa</taxon>
        <taxon>Nematoda</taxon>
        <taxon>Chromadorea</taxon>
        <taxon>Rhabditida</taxon>
        <taxon>Rhabditina</taxon>
        <taxon>Rhabditomorpha</taxon>
        <taxon>Rhabditoidea</taxon>
        <taxon>Rhabditidae</taxon>
        <taxon>Diploscapter</taxon>
    </lineage>
</organism>
<reference evidence="2 3" key="1">
    <citation type="journal article" date="2017" name="Curr. Biol.">
        <title>Genome architecture and evolution of a unichromosomal asexual nematode.</title>
        <authorList>
            <person name="Fradin H."/>
            <person name="Zegar C."/>
            <person name="Gutwein M."/>
            <person name="Lucas J."/>
            <person name="Kovtun M."/>
            <person name="Corcoran D."/>
            <person name="Baugh L.R."/>
            <person name="Kiontke K."/>
            <person name="Gunsalus K."/>
            <person name="Fitch D.H."/>
            <person name="Piano F."/>
        </authorList>
    </citation>
    <scope>NUCLEOTIDE SEQUENCE [LARGE SCALE GENOMIC DNA]</scope>
    <source>
        <strain evidence="2">PF1309</strain>
    </source>
</reference>